<dbReference type="Gene3D" id="1.10.8.960">
    <property type="match status" value="1"/>
</dbReference>
<name>A0A2A9NP96_9AGAR</name>
<accession>A0A2A9NP96</accession>
<dbReference type="PANTHER" id="PTHR11164">
    <property type="entry name" value="GLUTAMATE CYSTEINE LIGASE"/>
    <property type="match status" value="1"/>
</dbReference>
<evidence type="ECO:0000256" key="3">
    <source>
        <dbReference type="ARBA" id="ARBA00012220"/>
    </source>
</evidence>
<proteinExistence type="inferred from homology"/>
<organism evidence="11 12">
    <name type="scientific">Amanita thiersii Skay4041</name>
    <dbReference type="NCBI Taxonomy" id="703135"/>
    <lineage>
        <taxon>Eukaryota</taxon>
        <taxon>Fungi</taxon>
        <taxon>Dikarya</taxon>
        <taxon>Basidiomycota</taxon>
        <taxon>Agaricomycotina</taxon>
        <taxon>Agaricomycetes</taxon>
        <taxon>Agaricomycetidae</taxon>
        <taxon>Agaricales</taxon>
        <taxon>Pluteineae</taxon>
        <taxon>Amanitaceae</taxon>
        <taxon>Amanita</taxon>
    </lineage>
</organism>
<gene>
    <name evidence="11" type="ORF">AMATHDRAFT_80430</name>
</gene>
<evidence type="ECO:0000313" key="11">
    <source>
        <dbReference type="EMBL" id="PFH51144.1"/>
    </source>
</evidence>
<dbReference type="GO" id="GO:0004357">
    <property type="term" value="F:glutamate-cysteine ligase activity"/>
    <property type="evidence" value="ECO:0007669"/>
    <property type="project" value="UniProtKB-UniRule"/>
</dbReference>
<evidence type="ECO:0000256" key="9">
    <source>
        <dbReference type="ARBA" id="ARBA00032122"/>
    </source>
</evidence>
<sequence length="607" mass="69548">MGLIRETKALTWEETKARAETIKSLGIQQFLRIWDKEVGRHDGEHKWGDEVSEHSLFHAYRLLTSPMIEYMLVHFDQENKNAVLATCQDETLEKLSKVVVSPKSPPGSRSFVTEFAKYMVETCPGKPYSADLKDLLLVESNMRRRREAIRQQLKPNEAPITLSSFPRLGAPSVFTYPHLSPSVNDLRGSLCVSEKLTAAHSHYETIEANMIAKRGSRMFAQVPIFVDKNTKEPLNDPVKIHYARESGCCCLPVTQQLHDLKQARKIYDALLPLTPLMMALSASSPAWWGYLTDVDCCWGIVSECLDERTREEEQRPRWDSSVLYIALEGKNKPEYNDIPVQYDAKTYEQLRQHGLDELISKHVACIFARQPLIAYMDDFEEDDITNSNHFESMNSTVWQAMRLKPPQGSLLGWRVEFRTIEASITDFESAAYAIFIVLMSCAILHYDLNLYVPISKVLDNMSSAQRRDAVMREKFTFRRVIHRDPAQSGQNPFGSATTEYEEMSLNEIFNGSESKGFPGLAKFVEDYIDTKDIEEDIRNQLLRYVGLIREKAKGTIATTATWIRNFVRSHPDYRFDSIINETIGFDLMMTVDKIARDELHVSELLPT</sequence>
<reference evidence="11 12" key="1">
    <citation type="submission" date="2014-02" db="EMBL/GenBank/DDBJ databases">
        <title>Transposable element dynamics among asymbiotic and ectomycorrhizal Amanita fungi.</title>
        <authorList>
            <consortium name="DOE Joint Genome Institute"/>
            <person name="Hess J."/>
            <person name="Skrede I."/>
            <person name="Wolfe B."/>
            <person name="LaButti K."/>
            <person name="Ohm R.A."/>
            <person name="Grigoriev I.V."/>
            <person name="Pringle A."/>
        </authorList>
    </citation>
    <scope>NUCLEOTIDE SEQUENCE [LARGE SCALE GENOMIC DNA]</scope>
    <source>
        <strain evidence="11 12">SKay4041</strain>
    </source>
</reference>
<dbReference type="EC" id="6.3.2.2" evidence="3 10"/>
<dbReference type="Pfam" id="PF03074">
    <property type="entry name" value="GCS"/>
    <property type="match status" value="1"/>
</dbReference>
<dbReference type="GO" id="GO:0005524">
    <property type="term" value="F:ATP binding"/>
    <property type="evidence" value="ECO:0007669"/>
    <property type="project" value="UniProtKB-UniRule"/>
</dbReference>
<comment type="similarity">
    <text evidence="2 10">Belongs to the glutamate--cysteine ligase type 3 family.</text>
</comment>
<evidence type="ECO:0000256" key="6">
    <source>
        <dbReference type="ARBA" id="ARBA00022741"/>
    </source>
</evidence>
<evidence type="ECO:0000256" key="1">
    <source>
        <dbReference type="ARBA" id="ARBA00005006"/>
    </source>
</evidence>
<keyword evidence="4 10" id="KW-0436">Ligase</keyword>
<keyword evidence="5 10" id="KW-0317">Glutathione biosynthesis</keyword>
<keyword evidence="6 10" id="KW-0547">Nucleotide-binding</keyword>
<evidence type="ECO:0000256" key="5">
    <source>
        <dbReference type="ARBA" id="ARBA00022684"/>
    </source>
</evidence>
<dbReference type="Proteomes" id="UP000242287">
    <property type="component" value="Unassembled WGS sequence"/>
</dbReference>
<dbReference type="OrthoDB" id="7939818at2759"/>
<keyword evidence="12" id="KW-1185">Reference proteome</keyword>
<dbReference type="AlphaFoldDB" id="A0A2A9NP96"/>
<dbReference type="STRING" id="703135.A0A2A9NP96"/>
<evidence type="ECO:0000256" key="8">
    <source>
        <dbReference type="ARBA" id="ARBA00030585"/>
    </source>
</evidence>
<dbReference type="SUPFAM" id="SSF55931">
    <property type="entry name" value="Glutamine synthetase/guanido kinase"/>
    <property type="match status" value="1"/>
</dbReference>
<evidence type="ECO:0000313" key="12">
    <source>
        <dbReference type="Proteomes" id="UP000242287"/>
    </source>
</evidence>
<protein>
    <recommendedName>
        <fullName evidence="3 10">Glutamate--cysteine ligase</fullName>
        <ecNumber evidence="3 10">6.3.2.2</ecNumber>
    </recommendedName>
    <alternativeName>
        <fullName evidence="9 10">Gamma-ECS</fullName>
    </alternativeName>
    <alternativeName>
        <fullName evidence="8 10">Gamma-glutamylcysteine synthetase</fullName>
    </alternativeName>
</protein>
<comment type="catalytic activity">
    <reaction evidence="10">
        <text>L-cysteine + L-glutamate + ATP = gamma-L-glutamyl-L-cysteine + ADP + phosphate + H(+)</text>
        <dbReference type="Rhea" id="RHEA:13285"/>
        <dbReference type="ChEBI" id="CHEBI:15378"/>
        <dbReference type="ChEBI" id="CHEBI:29985"/>
        <dbReference type="ChEBI" id="CHEBI:30616"/>
        <dbReference type="ChEBI" id="CHEBI:35235"/>
        <dbReference type="ChEBI" id="CHEBI:43474"/>
        <dbReference type="ChEBI" id="CHEBI:58173"/>
        <dbReference type="ChEBI" id="CHEBI:456216"/>
        <dbReference type="EC" id="6.3.2.2"/>
    </reaction>
</comment>
<dbReference type="InterPro" id="IPR014746">
    <property type="entry name" value="Gln_synth/guanido_kin_cat_dom"/>
</dbReference>
<dbReference type="InterPro" id="IPR004308">
    <property type="entry name" value="GCS"/>
</dbReference>
<evidence type="ECO:0000256" key="2">
    <source>
        <dbReference type="ARBA" id="ARBA00008100"/>
    </source>
</evidence>
<keyword evidence="7 10" id="KW-0067">ATP-binding</keyword>
<evidence type="ECO:0000256" key="10">
    <source>
        <dbReference type="RuleBase" id="RU367135"/>
    </source>
</evidence>
<dbReference type="GO" id="GO:0017109">
    <property type="term" value="C:glutamate-cysteine ligase complex"/>
    <property type="evidence" value="ECO:0007669"/>
    <property type="project" value="TreeGrafter"/>
</dbReference>
<dbReference type="EMBL" id="KZ301991">
    <property type="protein sequence ID" value="PFH51144.1"/>
    <property type="molecule type" value="Genomic_DNA"/>
</dbReference>
<dbReference type="Gene3D" id="3.30.590.50">
    <property type="match status" value="2"/>
</dbReference>
<evidence type="ECO:0000256" key="4">
    <source>
        <dbReference type="ARBA" id="ARBA00022598"/>
    </source>
</evidence>
<dbReference type="GO" id="GO:0006750">
    <property type="term" value="P:glutathione biosynthetic process"/>
    <property type="evidence" value="ECO:0007669"/>
    <property type="project" value="UniProtKB-UniRule"/>
</dbReference>
<evidence type="ECO:0000256" key="7">
    <source>
        <dbReference type="ARBA" id="ARBA00022840"/>
    </source>
</evidence>
<comment type="pathway">
    <text evidence="1 10">Sulfur metabolism; glutathione biosynthesis; glutathione from L-cysteine and L-glutamate: step 1/2.</text>
</comment>
<dbReference type="UniPathway" id="UPA00142">
    <property type="reaction ID" value="UER00209"/>
</dbReference>
<dbReference type="PANTHER" id="PTHR11164:SF0">
    <property type="entry name" value="GLUTAMATE--CYSTEINE LIGASE CATALYTIC SUBUNIT"/>
    <property type="match status" value="1"/>
</dbReference>